<gene>
    <name evidence="3" type="primary">LOC108824902</name>
</gene>
<dbReference type="GeneID" id="108824902"/>
<feature type="domain" description="Reverse transcriptase" evidence="1">
    <location>
        <begin position="1"/>
        <end position="123"/>
    </location>
</feature>
<dbReference type="PANTHER" id="PTHR33116:SF80">
    <property type="entry name" value="REVERSE TRANSCRIPTASE ZINC-BINDING DOMAIN-CONTAINING PROTEIN"/>
    <property type="match status" value="1"/>
</dbReference>
<dbReference type="AlphaFoldDB" id="A0A9W3CH47"/>
<evidence type="ECO:0000313" key="2">
    <source>
        <dbReference type="Proteomes" id="UP000504610"/>
    </source>
</evidence>
<dbReference type="OrthoDB" id="1751077at2759"/>
<protein>
    <submittedName>
        <fullName evidence="3">Uncharacterized protein LOC108824902</fullName>
    </submittedName>
</protein>
<dbReference type="Pfam" id="PF13966">
    <property type="entry name" value="zf-RVT"/>
    <property type="match status" value="1"/>
</dbReference>
<evidence type="ECO:0000313" key="3">
    <source>
        <dbReference type="RefSeq" id="XP_056850849.1"/>
    </source>
</evidence>
<evidence type="ECO:0000259" key="1">
    <source>
        <dbReference type="PROSITE" id="PS50878"/>
    </source>
</evidence>
<name>A0A9W3CH47_RAPSA</name>
<dbReference type="Pfam" id="PF00078">
    <property type="entry name" value="RVT_1"/>
    <property type="match status" value="1"/>
</dbReference>
<sequence>MGLHQGDPLSPILFVMMMNILSLMSNKAAEEGSFDYHLGCEDMQLTHICFVDDLLIFLDGSKRSLEGVLQVLAEFEHISGLAVNIAKTSLFNCGVPTDIIQRFRSRFGLAQASLPIRYLGLPLSSKKLSLKDYDPLIFQIKRKLGSWTSKTLSMAGRLTLISSVIAGITGFWMSTFLLPKCVMNKITSLCSSFLWHDTIGFSTGAKVSWEELSILKAEGGLDGLSLLGIPKDSSVAEFCSRSDITTWSVKAVLYNSFSSRIIFNAIKTQRQKKDWAPLIWHKAVIPRHATTTWLFTVNQNPTFDRIAAWDPDAETLGLLLGWRSYSGYLLLKGTILKRQLFFKAGKQQFMSFGGKSRRLHDGLTWSPARVIRLILSSLRDKLSAMSTQGLPRGPLLASFWFHPP</sequence>
<organism evidence="2 3">
    <name type="scientific">Raphanus sativus</name>
    <name type="common">Radish</name>
    <name type="synonym">Raphanus raphanistrum var. sativus</name>
    <dbReference type="NCBI Taxonomy" id="3726"/>
    <lineage>
        <taxon>Eukaryota</taxon>
        <taxon>Viridiplantae</taxon>
        <taxon>Streptophyta</taxon>
        <taxon>Embryophyta</taxon>
        <taxon>Tracheophyta</taxon>
        <taxon>Spermatophyta</taxon>
        <taxon>Magnoliopsida</taxon>
        <taxon>eudicotyledons</taxon>
        <taxon>Gunneridae</taxon>
        <taxon>Pentapetalae</taxon>
        <taxon>rosids</taxon>
        <taxon>malvids</taxon>
        <taxon>Brassicales</taxon>
        <taxon>Brassicaceae</taxon>
        <taxon>Brassiceae</taxon>
        <taxon>Raphanus</taxon>
    </lineage>
</organism>
<dbReference type="InterPro" id="IPR026960">
    <property type="entry name" value="RVT-Znf"/>
</dbReference>
<keyword evidence="2" id="KW-1185">Reference proteome</keyword>
<dbReference type="InterPro" id="IPR000477">
    <property type="entry name" value="RT_dom"/>
</dbReference>
<reference evidence="3" key="2">
    <citation type="submission" date="2025-08" db="UniProtKB">
        <authorList>
            <consortium name="RefSeq"/>
        </authorList>
    </citation>
    <scope>IDENTIFICATION</scope>
    <source>
        <tissue evidence="3">Leaf</tissue>
    </source>
</reference>
<proteinExistence type="predicted"/>
<dbReference type="PROSITE" id="PS50878">
    <property type="entry name" value="RT_POL"/>
    <property type="match status" value="1"/>
</dbReference>
<dbReference type="PANTHER" id="PTHR33116">
    <property type="entry name" value="REVERSE TRANSCRIPTASE ZINC-BINDING DOMAIN-CONTAINING PROTEIN-RELATED-RELATED"/>
    <property type="match status" value="1"/>
</dbReference>
<dbReference type="KEGG" id="rsz:108824902"/>
<dbReference type="RefSeq" id="XP_056850849.1">
    <property type="nucleotide sequence ID" value="XM_056994869.1"/>
</dbReference>
<accession>A0A9W3CH47</accession>
<dbReference type="Proteomes" id="UP000504610">
    <property type="component" value="Chromosome 9"/>
</dbReference>
<reference evidence="2" key="1">
    <citation type="journal article" date="2019" name="Database">
        <title>The radish genome database (RadishGD): an integrated information resource for radish genomics.</title>
        <authorList>
            <person name="Yu H.J."/>
            <person name="Baek S."/>
            <person name="Lee Y.J."/>
            <person name="Cho A."/>
            <person name="Mun J.H."/>
        </authorList>
    </citation>
    <scope>NUCLEOTIDE SEQUENCE [LARGE SCALE GENOMIC DNA]</scope>
    <source>
        <strain evidence="2">cv. WK10039</strain>
    </source>
</reference>